<dbReference type="Pfam" id="PF08969">
    <property type="entry name" value="USP8_dimer"/>
    <property type="match status" value="1"/>
</dbReference>
<dbReference type="InterPro" id="IPR038765">
    <property type="entry name" value="Papain-like_cys_pep_sf"/>
</dbReference>
<dbReference type="PANTHER" id="PTHR21646">
    <property type="entry name" value="UBIQUITIN CARBOXYL-TERMINAL HYDROLASE"/>
    <property type="match status" value="1"/>
</dbReference>
<dbReference type="SUPFAM" id="SSF52821">
    <property type="entry name" value="Rhodanese/Cell cycle control phosphatase"/>
    <property type="match status" value="1"/>
</dbReference>
<sequence length="1284" mass="137140">MSGALGPPPSSEGLDALRAASSSGKDIQASSSSILPSASQNAGPSRGLPQLPRRGSVPSASSEAPKHRPLPLAASAHAVSPAPILSASLAAASPNHPANLRRYAKAELDSKFTLKSYVGAAYTLYEKAESDYRQNEMERAFVNYLKCAKVASQIPRHAEWPTISRVRQDGTRDSLYKTYQDFMQKVPGIIERTERIEKQLQAREDACEAARSDQASSTTASQSQPEQVASDVDAGLIKSQAAAPHEDVELVNGAGSAPREVNSLADRLSALRSNGMAAARQGDSGVGASGPSSNRASAVPALGSEYGHRRDPTDGDVASRLPRPATPTHSPRAPADDQSGLASPVLRPSESWSAPSMGSLMGRIDTNSGRTTPTQKQESPTSVHLPTVSEFTSSYPALEDFERAGLSEHDQSRHQNGSATSAPPRPLPPPPVSHPAGPSRPPLPLPAATSVAGESTSIGRPDDAELPPLPRSNLITVEELWTLLHPGFASVSVPAAEAASETPPQTRMVRKPGRTVLLLDVRSRQQWTEKRIAVPTSAGTCVRIDPMYIKQGMSSEEMGSVLAASGADSAQREAFEKRHTFDLVVLCDSYSRGLVPQSNLPPAVVAAAEILNAINTAIYEREFAKPLRHHPVLLVGGVESWSRKVDASYVAGSKGADAGSVDGAQAAHPQQRRDSQPRDDDARRLRRQGLIVPEGMAPPALASSTDGSKADADQLPSRQALPSYAPPSMPVRAYQSGYSSSNGPPSYAPPMGAPAFPPPASSAVSSGRSSRQSDYHASQPHIPYGDPANQHATSRVSANFEYPRLRNGHAGAVSPHDERSSGLTPPPAAAASNGMSSSSRAALAAHGHGHTGSLSVLPTSLQSGAASQHAARGSMDLSRRPPLGALGSSPASKPSAYAAGAPSSPSATPASANAAKLSNDVRVGMTGLKNVGNSCYMNATLQCLSATVPLARFLLDGSYKRAINRVNPLGTQGALAEAFAQLIRVMWSESYTFVSPVTFREAITRFAPAFRGYDQHDAQEFLAFLLDGLHEDLNHVVHKPPPVEMTPAREHELETLPQQIASVKEWGIYRQRNDSFVVDWFQGQFRNKLTCCTCGKTSTTYNAFMYLSLPIPTPLNGSKGRVTLHQCLDAFVREEVMDKADAWHCPACKKPRKAIKRLTISRLPQILLVHLKRFAFRAGTDKVQTAVDFPINDVLDLTNYMPSHAGILPRGAPVSASQQPPYLYRLAGVVHHFGTLNTGHYTASVRSQGQWHYADDSRVVKQPDVRQLQSSSPYILWFSRLPNS</sequence>
<feature type="compositionally biased region" description="Low complexity" evidence="8">
    <location>
        <begin position="212"/>
        <end position="224"/>
    </location>
</feature>
<evidence type="ECO:0000256" key="6">
    <source>
        <dbReference type="ARBA" id="ARBA00022801"/>
    </source>
</evidence>
<evidence type="ECO:0000256" key="1">
    <source>
        <dbReference type="ARBA" id="ARBA00000707"/>
    </source>
</evidence>
<evidence type="ECO:0000256" key="3">
    <source>
        <dbReference type="ARBA" id="ARBA00012759"/>
    </source>
</evidence>
<feature type="compositionally biased region" description="Polar residues" evidence="8">
    <location>
        <begin position="365"/>
        <end position="388"/>
    </location>
</feature>
<feature type="compositionally biased region" description="Basic and acidic residues" evidence="8">
    <location>
        <begin position="671"/>
        <end position="683"/>
    </location>
</feature>
<dbReference type="SUPFAM" id="SSF140856">
    <property type="entry name" value="USP8 N-terminal domain-like"/>
    <property type="match status" value="1"/>
</dbReference>
<feature type="region of interest" description="Disordered" evidence="8">
    <location>
        <begin position="201"/>
        <end position="231"/>
    </location>
</feature>
<feature type="compositionally biased region" description="Low complexity" evidence="8">
    <location>
        <begin position="27"/>
        <end position="40"/>
    </location>
</feature>
<feature type="compositionally biased region" description="Low complexity" evidence="8">
    <location>
        <begin position="888"/>
        <end position="911"/>
    </location>
</feature>
<dbReference type="CDD" id="cd02674">
    <property type="entry name" value="Peptidase_C19R"/>
    <property type="match status" value="1"/>
</dbReference>
<feature type="region of interest" description="Disordered" evidence="8">
    <location>
        <begin position="1"/>
        <end position="67"/>
    </location>
</feature>
<dbReference type="SUPFAM" id="SSF54001">
    <property type="entry name" value="Cysteine proteinases"/>
    <property type="match status" value="1"/>
</dbReference>
<evidence type="ECO:0000256" key="4">
    <source>
        <dbReference type="ARBA" id="ARBA00022670"/>
    </source>
</evidence>
<organism evidence="10 11">
    <name type="scientific">Ceraceosorus bombacis</name>
    <dbReference type="NCBI Taxonomy" id="401625"/>
    <lineage>
        <taxon>Eukaryota</taxon>
        <taxon>Fungi</taxon>
        <taxon>Dikarya</taxon>
        <taxon>Basidiomycota</taxon>
        <taxon>Ustilaginomycotina</taxon>
        <taxon>Exobasidiomycetes</taxon>
        <taxon>Ceraceosorales</taxon>
        <taxon>Ceraceosoraceae</taxon>
        <taxon>Ceraceosorus</taxon>
    </lineage>
</organism>
<dbReference type="PROSITE" id="PS00973">
    <property type="entry name" value="USP_2"/>
    <property type="match status" value="1"/>
</dbReference>
<reference evidence="10 11" key="1">
    <citation type="submission" date="2014-09" db="EMBL/GenBank/DDBJ databases">
        <authorList>
            <person name="Magalhaes I.L.F."/>
            <person name="Oliveira U."/>
            <person name="Santos F.R."/>
            <person name="Vidigal T.H.D.A."/>
            <person name="Brescovit A.D."/>
            <person name="Santos A.J."/>
        </authorList>
    </citation>
    <scope>NUCLEOTIDE SEQUENCE [LARGE SCALE GENOMIC DNA]</scope>
</reference>
<evidence type="ECO:0000313" key="11">
    <source>
        <dbReference type="Proteomes" id="UP000054845"/>
    </source>
</evidence>
<dbReference type="Gene3D" id="3.90.70.10">
    <property type="entry name" value="Cysteine proteinases"/>
    <property type="match status" value="1"/>
</dbReference>
<dbReference type="InterPro" id="IPR001394">
    <property type="entry name" value="Peptidase_C19_UCH"/>
</dbReference>
<dbReference type="EMBL" id="CCYA01000273">
    <property type="protein sequence ID" value="CEH15962.1"/>
    <property type="molecule type" value="Genomic_DNA"/>
</dbReference>
<feature type="region of interest" description="Disordered" evidence="8">
    <location>
        <begin position="654"/>
        <end position="793"/>
    </location>
</feature>
<dbReference type="Pfam" id="PF00443">
    <property type="entry name" value="UCH"/>
    <property type="match status" value="1"/>
</dbReference>
<comment type="catalytic activity">
    <reaction evidence="1">
        <text>Thiol-dependent hydrolysis of ester, thioester, amide, peptide and isopeptide bonds formed by the C-terminal Gly of ubiquitin (a 76-residue protein attached to proteins as an intracellular targeting signal).</text>
        <dbReference type="EC" id="3.4.19.12"/>
    </reaction>
</comment>
<feature type="domain" description="USP" evidence="9">
    <location>
        <begin position="926"/>
        <end position="1281"/>
    </location>
</feature>
<feature type="region of interest" description="Disordered" evidence="8">
    <location>
        <begin position="275"/>
        <end position="388"/>
    </location>
</feature>
<keyword evidence="11" id="KW-1185">Reference proteome</keyword>
<dbReference type="PROSITE" id="PS00972">
    <property type="entry name" value="USP_1"/>
    <property type="match status" value="1"/>
</dbReference>
<feature type="compositionally biased region" description="Low complexity" evidence="8">
    <location>
        <begin position="736"/>
        <end position="745"/>
    </location>
</feature>
<dbReference type="InterPro" id="IPR015063">
    <property type="entry name" value="USP8_dimer"/>
</dbReference>
<evidence type="ECO:0000256" key="8">
    <source>
        <dbReference type="SAM" id="MobiDB-lite"/>
    </source>
</evidence>
<evidence type="ECO:0000259" key="9">
    <source>
        <dbReference type="PROSITE" id="PS50235"/>
    </source>
</evidence>
<keyword evidence="5" id="KW-0833">Ubl conjugation pathway</keyword>
<dbReference type="STRING" id="401625.A0A0N7LA95"/>
<dbReference type="PANTHER" id="PTHR21646:SF95">
    <property type="entry name" value="UBIQUITIN CARBOXYL-TERMINAL HYDROLASE 4-RELATED"/>
    <property type="match status" value="1"/>
</dbReference>
<evidence type="ECO:0000256" key="2">
    <source>
        <dbReference type="ARBA" id="ARBA00009085"/>
    </source>
</evidence>
<feature type="compositionally biased region" description="Basic and acidic residues" evidence="8">
    <location>
        <begin position="201"/>
        <end position="211"/>
    </location>
</feature>
<dbReference type="Gene3D" id="3.40.250.10">
    <property type="entry name" value="Rhodanese-like domain"/>
    <property type="match status" value="1"/>
</dbReference>
<dbReference type="PROSITE" id="PS50235">
    <property type="entry name" value="USP_3"/>
    <property type="match status" value="1"/>
</dbReference>
<evidence type="ECO:0000256" key="5">
    <source>
        <dbReference type="ARBA" id="ARBA00022786"/>
    </source>
</evidence>
<keyword evidence="7" id="KW-0788">Thiol protease</keyword>
<dbReference type="InterPro" id="IPR036873">
    <property type="entry name" value="Rhodanese-like_dom_sf"/>
</dbReference>
<proteinExistence type="inferred from homology"/>
<name>A0A0N7LA95_9BASI</name>
<dbReference type="InterPro" id="IPR050185">
    <property type="entry name" value="Ub_carboxyl-term_hydrolase"/>
</dbReference>
<evidence type="ECO:0000313" key="10">
    <source>
        <dbReference type="EMBL" id="CEH15962.1"/>
    </source>
</evidence>
<feature type="compositionally biased region" description="Pro residues" evidence="8">
    <location>
        <begin position="746"/>
        <end position="760"/>
    </location>
</feature>
<dbReference type="GO" id="GO:0006508">
    <property type="term" value="P:proteolysis"/>
    <property type="evidence" value="ECO:0007669"/>
    <property type="project" value="UniProtKB-KW"/>
</dbReference>
<protein>
    <recommendedName>
        <fullName evidence="3">ubiquitinyl hydrolase 1</fullName>
        <ecNumber evidence="3">3.4.19.12</ecNumber>
    </recommendedName>
</protein>
<accession>A0A0N7LA95</accession>
<feature type="compositionally biased region" description="Pro residues" evidence="8">
    <location>
        <begin position="1"/>
        <end position="10"/>
    </location>
</feature>
<dbReference type="Gene3D" id="1.20.58.80">
    <property type="entry name" value="Phosphotransferase system, lactose/cellobiose-type IIA subunit"/>
    <property type="match status" value="1"/>
</dbReference>
<comment type="similarity">
    <text evidence="2">Belongs to the peptidase C19 family.</text>
</comment>
<dbReference type="GO" id="GO:0016579">
    <property type="term" value="P:protein deubiquitination"/>
    <property type="evidence" value="ECO:0007669"/>
    <property type="project" value="InterPro"/>
</dbReference>
<dbReference type="Proteomes" id="UP000054845">
    <property type="component" value="Unassembled WGS sequence"/>
</dbReference>
<evidence type="ECO:0000256" key="7">
    <source>
        <dbReference type="ARBA" id="ARBA00022807"/>
    </source>
</evidence>
<dbReference type="InterPro" id="IPR018200">
    <property type="entry name" value="USP_CS"/>
</dbReference>
<dbReference type="GO" id="GO:0004843">
    <property type="term" value="F:cysteine-type deubiquitinase activity"/>
    <property type="evidence" value="ECO:0007669"/>
    <property type="project" value="UniProtKB-EC"/>
</dbReference>
<feature type="region of interest" description="Disordered" evidence="8">
    <location>
        <begin position="406"/>
        <end position="470"/>
    </location>
</feature>
<feature type="compositionally biased region" description="Low complexity" evidence="8">
    <location>
        <begin position="829"/>
        <end position="855"/>
    </location>
</feature>
<keyword evidence="6" id="KW-0378">Hydrolase</keyword>
<feature type="region of interest" description="Disordered" evidence="8">
    <location>
        <begin position="806"/>
        <end position="911"/>
    </location>
</feature>
<dbReference type="InterPro" id="IPR028889">
    <property type="entry name" value="USP"/>
</dbReference>
<dbReference type="EC" id="3.4.19.12" evidence="3"/>
<feature type="compositionally biased region" description="Pro residues" evidence="8">
    <location>
        <begin position="423"/>
        <end position="445"/>
    </location>
</feature>
<dbReference type="OrthoDB" id="292964at2759"/>
<keyword evidence="4 10" id="KW-0645">Protease</keyword>
<feature type="compositionally biased region" description="Low complexity" evidence="8">
    <location>
        <begin position="761"/>
        <end position="770"/>
    </location>
</feature>
<feature type="compositionally biased region" description="Polar residues" evidence="8">
    <location>
        <begin position="856"/>
        <end position="866"/>
    </location>
</feature>